<feature type="non-terminal residue" evidence="9">
    <location>
        <position position="1"/>
    </location>
</feature>
<dbReference type="AlphaFoldDB" id="A0A0F9FCD4"/>
<dbReference type="EMBL" id="LAZR01030998">
    <property type="protein sequence ID" value="KKL54990.1"/>
    <property type="molecule type" value="Genomic_DNA"/>
</dbReference>
<evidence type="ECO:0000256" key="1">
    <source>
        <dbReference type="ARBA" id="ARBA00001936"/>
    </source>
</evidence>
<gene>
    <name evidence="9" type="ORF">LCGC14_2259920</name>
</gene>
<comment type="cofactor">
    <cofactor evidence="1">
        <name>Mn(2+)</name>
        <dbReference type="ChEBI" id="CHEBI:29035"/>
    </cofactor>
</comment>
<keyword evidence="7" id="KW-0464">Manganese</keyword>
<dbReference type="GO" id="GO:0030145">
    <property type="term" value="F:manganese ion binding"/>
    <property type="evidence" value="ECO:0007669"/>
    <property type="project" value="TreeGrafter"/>
</dbReference>
<dbReference type="GO" id="GO:0170057">
    <property type="term" value="F:RNA ligase (GTP) activity"/>
    <property type="evidence" value="ECO:0007669"/>
    <property type="project" value="UniProtKB-EC"/>
</dbReference>
<evidence type="ECO:0000256" key="5">
    <source>
        <dbReference type="ARBA" id="ARBA00022741"/>
    </source>
</evidence>
<comment type="caution">
    <text evidence="9">The sequence shown here is derived from an EMBL/GenBank/DDBJ whole genome shotgun (WGS) entry which is preliminary data.</text>
</comment>
<evidence type="ECO:0000256" key="8">
    <source>
        <dbReference type="ARBA" id="ARBA00047746"/>
    </source>
</evidence>
<dbReference type="GO" id="GO:0042245">
    <property type="term" value="P:RNA repair"/>
    <property type="evidence" value="ECO:0007669"/>
    <property type="project" value="TreeGrafter"/>
</dbReference>
<protein>
    <recommendedName>
        <fullName evidence="2">3'-phosphate/5'-hydroxy nucleic acid ligase</fullName>
        <ecNumber evidence="2">6.5.1.8</ecNumber>
    </recommendedName>
</protein>
<reference evidence="9" key="1">
    <citation type="journal article" date="2015" name="Nature">
        <title>Complex archaea that bridge the gap between prokaryotes and eukaryotes.</title>
        <authorList>
            <person name="Spang A."/>
            <person name="Saw J.H."/>
            <person name="Jorgensen S.L."/>
            <person name="Zaremba-Niedzwiedzka K."/>
            <person name="Martijn J."/>
            <person name="Lind A.E."/>
            <person name="van Eijk R."/>
            <person name="Schleper C."/>
            <person name="Guy L."/>
            <person name="Ettema T.J."/>
        </authorList>
    </citation>
    <scope>NUCLEOTIDE SEQUENCE</scope>
</reference>
<dbReference type="GO" id="GO:0006281">
    <property type="term" value="P:DNA repair"/>
    <property type="evidence" value="ECO:0007669"/>
    <property type="project" value="TreeGrafter"/>
</dbReference>
<evidence type="ECO:0000256" key="4">
    <source>
        <dbReference type="ARBA" id="ARBA00022723"/>
    </source>
</evidence>
<dbReference type="GO" id="GO:0003909">
    <property type="term" value="F:DNA ligase activity"/>
    <property type="evidence" value="ECO:0007669"/>
    <property type="project" value="TreeGrafter"/>
</dbReference>
<proteinExistence type="predicted"/>
<dbReference type="SUPFAM" id="SSF103365">
    <property type="entry name" value="Hypothetical protein PH1602"/>
    <property type="match status" value="1"/>
</dbReference>
<accession>A0A0F9FCD4</accession>
<name>A0A0F9FCD4_9ZZZZ</name>
<dbReference type="GO" id="GO:0005525">
    <property type="term" value="F:GTP binding"/>
    <property type="evidence" value="ECO:0007669"/>
    <property type="project" value="UniProtKB-KW"/>
</dbReference>
<evidence type="ECO:0000256" key="7">
    <source>
        <dbReference type="ARBA" id="ARBA00023211"/>
    </source>
</evidence>
<keyword evidence="5" id="KW-0547">Nucleotide-binding</keyword>
<dbReference type="PANTHER" id="PTHR43749">
    <property type="entry name" value="RNA-SPLICING LIGASE RTCB"/>
    <property type="match status" value="1"/>
</dbReference>
<evidence type="ECO:0000256" key="3">
    <source>
        <dbReference type="ARBA" id="ARBA00022598"/>
    </source>
</evidence>
<comment type="catalytic activity">
    <reaction evidence="8">
        <text>a 3'-end 3'-phospho-ribonucleotide-RNA + a 5'-end dephospho-ribonucleoside-RNA + GTP = a ribonucleotidyl-ribonucleotide-RNA + GMP + diphosphate</text>
        <dbReference type="Rhea" id="RHEA:68076"/>
        <dbReference type="Rhea" id="RHEA-COMP:10463"/>
        <dbReference type="Rhea" id="RHEA-COMP:13936"/>
        <dbReference type="Rhea" id="RHEA-COMP:17355"/>
        <dbReference type="ChEBI" id="CHEBI:33019"/>
        <dbReference type="ChEBI" id="CHEBI:37565"/>
        <dbReference type="ChEBI" id="CHEBI:58115"/>
        <dbReference type="ChEBI" id="CHEBI:83062"/>
        <dbReference type="ChEBI" id="CHEBI:138284"/>
        <dbReference type="ChEBI" id="CHEBI:173118"/>
        <dbReference type="EC" id="6.5.1.8"/>
    </reaction>
</comment>
<dbReference type="GO" id="GO:0006396">
    <property type="term" value="P:RNA processing"/>
    <property type="evidence" value="ECO:0007669"/>
    <property type="project" value="InterPro"/>
</dbReference>
<dbReference type="EC" id="6.5.1.8" evidence="2"/>
<dbReference type="PANTHER" id="PTHR43749:SF2">
    <property type="entry name" value="RNA-SPLICING LIGASE RTCB"/>
    <property type="match status" value="1"/>
</dbReference>
<keyword evidence="6" id="KW-0342">GTP-binding</keyword>
<evidence type="ECO:0000256" key="2">
    <source>
        <dbReference type="ARBA" id="ARBA00012726"/>
    </source>
</evidence>
<evidence type="ECO:0000256" key="6">
    <source>
        <dbReference type="ARBA" id="ARBA00023134"/>
    </source>
</evidence>
<keyword evidence="4" id="KW-0479">Metal-binding</keyword>
<dbReference type="InterPro" id="IPR052915">
    <property type="entry name" value="RtcB-like"/>
</dbReference>
<dbReference type="InterPro" id="IPR001233">
    <property type="entry name" value="RtcB"/>
</dbReference>
<dbReference type="Pfam" id="PF01139">
    <property type="entry name" value="RtcB"/>
    <property type="match status" value="1"/>
</dbReference>
<sequence>TYCEDVELEDRDFAYVYAGGGLFDEYIADMLWAQQYAYFQREAMMDRLRDVVGGETEEPVNCHHNYAEEIEPGLWLTRKGAINAEKGRLGIIPGSMGAETHIVMGKGCEEAYNTAPHGAGRVLSRGSARRTLNVDDFKKEMGPRTWLDRDAEKLLDEAPKSYKPIAQVMEDSADLVETISVLSQFVNFKGL</sequence>
<evidence type="ECO:0000313" key="9">
    <source>
        <dbReference type="EMBL" id="KKL54990.1"/>
    </source>
</evidence>
<dbReference type="InterPro" id="IPR036025">
    <property type="entry name" value="RtcB-like_sf"/>
</dbReference>
<keyword evidence="3" id="KW-0436">Ligase</keyword>
<dbReference type="Gene3D" id="3.90.1860.10">
    <property type="entry name" value="tRNA-splicing ligase RtcB"/>
    <property type="match status" value="1"/>
</dbReference>
<organism evidence="9">
    <name type="scientific">marine sediment metagenome</name>
    <dbReference type="NCBI Taxonomy" id="412755"/>
    <lineage>
        <taxon>unclassified sequences</taxon>
        <taxon>metagenomes</taxon>
        <taxon>ecological metagenomes</taxon>
    </lineage>
</organism>